<comment type="subunit">
    <text evidence="3">Monomer.</text>
</comment>
<keyword evidence="5" id="KW-0813">Transport</keyword>
<keyword evidence="14" id="KW-1185">Reference proteome</keyword>
<keyword evidence="12" id="KW-0449">Lipoprotein</keyword>
<keyword evidence="11" id="KW-0998">Cell outer membrane</keyword>
<proteinExistence type="inferred from homology"/>
<dbReference type="SUPFAM" id="SSF89392">
    <property type="entry name" value="Prokaryotic lipoproteins and lipoprotein localization factors"/>
    <property type="match status" value="1"/>
</dbReference>
<evidence type="ECO:0000256" key="1">
    <source>
        <dbReference type="ARBA" id="ARBA00004459"/>
    </source>
</evidence>
<dbReference type="OrthoDB" id="5296388at2"/>
<keyword evidence="9" id="KW-0564">Palmitate</keyword>
<dbReference type="Gene3D" id="2.50.20.10">
    <property type="entry name" value="Lipoprotein localisation LolA/LolB/LppX"/>
    <property type="match status" value="1"/>
</dbReference>
<dbReference type="Proteomes" id="UP000265619">
    <property type="component" value="Unassembled WGS sequence"/>
</dbReference>
<evidence type="ECO:0000256" key="11">
    <source>
        <dbReference type="ARBA" id="ARBA00023237"/>
    </source>
</evidence>
<dbReference type="GO" id="GO:0015031">
    <property type="term" value="P:protein transport"/>
    <property type="evidence" value="ECO:0007669"/>
    <property type="project" value="UniProtKB-KW"/>
</dbReference>
<evidence type="ECO:0000256" key="2">
    <source>
        <dbReference type="ARBA" id="ARBA00009696"/>
    </source>
</evidence>
<evidence type="ECO:0000256" key="9">
    <source>
        <dbReference type="ARBA" id="ARBA00023139"/>
    </source>
</evidence>
<dbReference type="GO" id="GO:0009279">
    <property type="term" value="C:cell outer membrane"/>
    <property type="evidence" value="ECO:0007669"/>
    <property type="project" value="UniProtKB-SubCell"/>
</dbReference>
<evidence type="ECO:0000313" key="13">
    <source>
        <dbReference type="EMBL" id="RIX77761.1"/>
    </source>
</evidence>
<comment type="similarity">
    <text evidence="2">Belongs to the LolB family.</text>
</comment>
<evidence type="ECO:0000256" key="4">
    <source>
        <dbReference type="ARBA" id="ARBA00016202"/>
    </source>
</evidence>
<keyword evidence="6" id="KW-0732">Signal</keyword>
<evidence type="ECO:0000256" key="7">
    <source>
        <dbReference type="ARBA" id="ARBA00022927"/>
    </source>
</evidence>
<gene>
    <name evidence="13" type="ORF">D3H34_18570</name>
</gene>
<accession>A0A9X8GUR4</accession>
<dbReference type="AlphaFoldDB" id="A0A9X8GUR4"/>
<evidence type="ECO:0000313" key="14">
    <source>
        <dbReference type="Proteomes" id="UP000265619"/>
    </source>
</evidence>
<dbReference type="InterPro" id="IPR004565">
    <property type="entry name" value="OM_lipoprot_LolB"/>
</dbReference>
<keyword evidence="10" id="KW-0143">Chaperone</keyword>
<dbReference type="EMBL" id="QXMN01000023">
    <property type="protein sequence ID" value="RIX77761.1"/>
    <property type="molecule type" value="Genomic_DNA"/>
</dbReference>
<evidence type="ECO:0000256" key="12">
    <source>
        <dbReference type="ARBA" id="ARBA00023288"/>
    </source>
</evidence>
<protein>
    <recommendedName>
        <fullName evidence="4">Outer-membrane lipoprotein LolB</fullName>
    </recommendedName>
</protein>
<name>A0A9X8GUR4_9BURK</name>
<evidence type="ECO:0000256" key="3">
    <source>
        <dbReference type="ARBA" id="ARBA00011245"/>
    </source>
</evidence>
<dbReference type="InterPro" id="IPR029046">
    <property type="entry name" value="LolA/LolB/LppX"/>
</dbReference>
<evidence type="ECO:0000256" key="8">
    <source>
        <dbReference type="ARBA" id="ARBA00023136"/>
    </source>
</evidence>
<comment type="subcellular location">
    <subcellularLocation>
        <location evidence="1">Cell outer membrane</location>
        <topology evidence="1">Lipid-anchor</topology>
    </subcellularLocation>
</comment>
<comment type="caution">
    <text evidence="13">The sequence shown here is derived from an EMBL/GenBank/DDBJ whole genome shotgun (WGS) entry which is preliminary data.</text>
</comment>
<keyword evidence="7" id="KW-0653">Protein transport</keyword>
<keyword evidence="8" id="KW-0472">Membrane</keyword>
<dbReference type="RefSeq" id="WP_119555612.1">
    <property type="nucleotide sequence ID" value="NZ_QXMN01000023.1"/>
</dbReference>
<evidence type="ECO:0000256" key="6">
    <source>
        <dbReference type="ARBA" id="ARBA00022729"/>
    </source>
</evidence>
<organism evidence="13 14">
    <name type="scientific">Acidovorax cavernicola</name>
    <dbReference type="NCBI Taxonomy" id="1675792"/>
    <lineage>
        <taxon>Bacteria</taxon>
        <taxon>Pseudomonadati</taxon>
        <taxon>Pseudomonadota</taxon>
        <taxon>Betaproteobacteria</taxon>
        <taxon>Burkholderiales</taxon>
        <taxon>Comamonadaceae</taxon>
        <taxon>Acidovorax</taxon>
    </lineage>
</organism>
<reference evidence="13 14" key="1">
    <citation type="submission" date="2018-09" db="EMBL/GenBank/DDBJ databases">
        <title>Acidovorax cavernicola nov. sp. isolated from Gruta de las Maravillas (Aracena, Spain).</title>
        <authorList>
            <person name="Jurado V."/>
            <person name="Gutierrez-Patricio S."/>
            <person name="Gonzalez-Pimentel J.L."/>
            <person name="Miller A.Z."/>
            <person name="Laiz L."/>
            <person name="Saiz-Jimenez C."/>
        </authorList>
    </citation>
    <scope>NUCLEOTIDE SEQUENCE [LARGE SCALE GENOMIC DNA]</scope>
    <source>
        <strain evidence="13 14">1011MAR4D40.2</strain>
    </source>
</reference>
<sequence>MASITSTAPARGDDESTRRAVLGVGGGALLLWLTGCAQLSGGSTVRGGSASWSGRMSLRIDSEPVQTFAALFELRGSAETGDLTLTTPIGSTLAQLHWAPGEALLKNGSDTRRYDSVDALIEAATGAAIPVGALFGWLDGRADPVPGWRADLGQLSNGRLQATRESPSPRADLRIVFERS</sequence>
<dbReference type="Pfam" id="PF03550">
    <property type="entry name" value="LolB"/>
    <property type="match status" value="1"/>
</dbReference>
<evidence type="ECO:0000256" key="5">
    <source>
        <dbReference type="ARBA" id="ARBA00022448"/>
    </source>
</evidence>
<evidence type="ECO:0000256" key="10">
    <source>
        <dbReference type="ARBA" id="ARBA00023186"/>
    </source>
</evidence>